<feature type="domain" description="Outer membrane protein beta-barrel" evidence="3">
    <location>
        <begin position="12"/>
        <end position="211"/>
    </location>
</feature>
<reference evidence="4" key="1">
    <citation type="submission" date="2021-11" db="EMBL/GenBank/DDBJ databases">
        <title>Vibrio ZSDE26 sp. nov. and Vibrio ZSDZ34 sp. nov., isolated from coastal seawater in Qingdao.</title>
        <authorList>
            <person name="Zhang P."/>
        </authorList>
    </citation>
    <scope>NUCLEOTIDE SEQUENCE</scope>
    <source>
        <strain evidence="4">ZSDE26</strain>
    </source>
</reference>
<keyword evidence="1 2" id="KW-0732">Signal</keyword>
<keyword evidence="5" id="KW-1185">Reference proteome</keyword>
<evidence type="ECO:0000256" key="2">
    <source>
        <dbReference type="SAM" id="SignalP"/>
    </source>
</evidence>
<evidence type="ECO:0000259" key="3">
    <source>
        <dbReference type="Pfam" id="PF13505"/>
    </source>
</evidence>
<dbReference type="SUPFAM" id="SSF56935">
    <property type="entry name" value="Porins"/>
    <property type="match status" value="1"/>
</dbReference>
<evidence type="ECO:0000313" key="4">
    <source>
        <dbReference type="EMBL" id="MCK6261839.1"/>
    </source>
</evidence>
<sequence>MIKRWIAFPCLLLLMSSHLHAQNTQEATAPQSSQAGINHDYFYADLSSGSYDENIGVNSNVTALAVGFSADYRENWLLGFDYAARFVHRDVGTQEFTNEYYVMQPAVGYRFPLAEKFELAPRAKIGFKRLNIVEKDSDERIQREDDFIYGFDIKAIYRATKKLELAAIGELVRSESFDENVLVIRGDYHLSKNFSLGAFYTHRDMNDNTTNEGGIALRYYY</sequence>
<dbReference type="Proteomes" id="UP001139559">
    <property type="component" value="Unassembled WGS sequence"/>
</dbReference>
<feature type="chain" id="PRO_5040955402" evidence="2">
    <location>
        <begin position="22"/>
        <end position="221"/>
    </location>
</feature>
<feature type="signal peptide" evidence="2">
    <location>
        <begin position="1"/>
        <end position="21"/>
    </location>
</feature>
<proteinExistence type="predicted"/>
<name>A0A9X1XF77_9VIBR</name>
<dbReference type="Pfam" id="PF13505">
    <property type="entry name" value="OMP_b-brl"/>
    <property type="match status" value="1"/>
</dbReference>
<organism evidence="4 5">
    <name type="scientific">Vibrio amylolyticus</name>
    <dbReference type="NCBI Taxonomy" id="2847292"/>
    <lineage>
        <taxon>Bacteria</taxon>
        <taxon>Pseudomonadati</taxon>
        <taxon>Pseudomonadota</taxon>
        <taxon>Gammaproteobacteria</taxon>
        <taxon>Vibrionales</taxon>
        <taxon>Vibrionaceae</taxon>
        <taxon>Vibrio</taxon>
    </lineage>
</organism>
<evidence type="ECO:0000256" key="1">
    <source>
        <dbReference type="ARBA" id="ARBA00022729"/>
    </source>
</evidence>
<accession>A0A9X1XF77</accession>
<evidence type="ECO:0000313" key="5">
    <source>
        <dbReference type="Proteomes" id="UP001139559"/>
    </source>
</evidence>
<gene>
    <name evidence="4" type="ORF">KP803_00970</name>
</gene>
<protein>
    <submittedName>
        <fullName evidence="4">Porin family protein</fullName>
    </submittedName>
</protein>
<dbReference type="InterPro" id="IPR027385">
    <property type="entry name" value="Beta-barrel_OMP"/>
</dbReference>
<dbReference type="EMBL" id="JAJHVV010000001">
    <property type="protein sequence ID" value="MCK6261839.1"/>
    <property type="molecule type" value="Genomic_DNA"/>
</dbReference>
<dbReference type="AlphaFoldDB" id="A0A9X1XF77"/>
<comment type="caution">
    <text evidence="4">The sequence shown here is derived from an EMBL/GenBank/DDBJ whole genome shotgun (WGS) entry which is preliminary data.</text>
</comment>